<evidence type="ECO:0000313" key="4">
    <source>
        <dbReference type="EMBL" id="MBS0027618.1"/>
    </source>
</evidence>
<evidence type="ECO:0000256" key="1">
    <source>
        <dbReference type="SAM" id="Phobius"/>
    </source>
</evidence>
<gene>
    <name evidence="4" type="ORF">KE626_09890</name>
</gene>
<protein>
    <submittedName>
        <fullName evidence="4">FecR domain-containing protein</fullName>
    </submittedName>
</protein>
<name>A0ABS5IXC2_9BACT</name>
<dbReference type="InterPro" id="IPR032508">
    <property type="entry name" value="FecR_C"/>
</dbReference>
<dbReference type="Gene3D" id="2.60.120.1440">
    <property type="match status" value="1"/>
</dbReference>
<keyword evidence="5" id="KW-1185">Reference proteome</keyword>
<dbReference type="Pfam" id="PF16344">
    <property type="entry name" value="FecR_C"/>
    <property type="match status" value="1"/>
</dbReference>
<dbReference type="PANTHER" id="PTHR30273:SF2">
    <property type="entry name" value="PROTEIN FECR"/>
    <property type="match status" value="1"/>
</dbReference>
<evidence type="ECO:0000313" key="5">
    <source>
        <dbReference type="Proteomes" id="UP000676386"/>
    </source>
</evidence>
<keyword evidence="1" id="KW-0812">Transmembrane</keyword>
<proteinExistence type="predicted"/>
<keyword evidence="1" id="KW-1133">Transmembrane helix</keyword>
<dbReference type="InterPro" id="IPR006860">
    <property type="entry name" value="FecR"/>
</dbReference>
<comment type="caution">
    <text evidence="4">The sequence shown here is derived from an EMBL/GenBank/DDBJ whole genome shotgun (WGS) entry which is preliminary data.</text>
</comment>
<keyword evidence="1" id="KW-0472">Membrane</keyword>
<reference evidence="4 5" key="1">
    <citation type="submission" date="2021-04" db="EMBL/GenBank/DDBJ databases">
        <title>Chitinophaga sp. nov., isolated from the rhizosphere soil.</title>
        <authorList>
            <person name="He S."/>
        </authorList>
    </citation>
    <scope>NUCLEOTIDE SEQUENCE [LARGE SCALE GENOMIC DNA]</scope>
    <source>
        <strain evidence="4 5">2R12</strain>
    </source>
</reference>
<organism evidence="4 5">
    <name type="scientific">Chitinophaga hostae</name>
    <dbReference type="NCBI Taxonomy" id="2831022"/>
    <lineage>
        <taxon>Bacteria</taxon>
        <taxon>Pseudomonadati</taxon>
        <taxon>Bacteroidota</taxon>
        <taxon>Chitinophagia</taxon>
        <taxon>Chitinophagales</taxon>
        <taxon>Chitinophagaceae</taxon>
        <taxon>Chitinophaga</taxon>
    </lineage>
</organism>
<feature type="domain" description="FecR protein" evidence="2">
    <location>
        <begin position="193"/>
        <end position="288"/>
    </location>
</feature>
<accession>A0ABS5IXC2</accession>
<dbReference type="InterPro" id="IPR012373">
    <property type="entry name" value="Ferrdict_sens_TM"/>
</dbReference>
<evidence type="ECO:0000259" key="3">
    <source>
        <dbReference type="Pfam" id="PF16344"/>
    </source>
</evidence>
<feature type="domain" description="Protein FecR C-terminal" evidence="3">
    <location>
        <begin position="332"/>
        <end position="399"/>
    </location>
</feature>
<evidence type="ECO:0000259" key="2">
    <source>
        <dbReference type="Pfam" id="PF04773"/>
    </source>
</evidence>
<sequence length="401" mass="44281">MSTSERLKYLSEQVRLLRATQEEYKELLQLISQDESGEVVRELDALHATETVAGAASGDYDHAYWQLAVKEVLDADKPVHQEPFSQPGKKRIHLLQRYWWAAAAVVFIATGIYYFAKPSPPPVIVAASPAIKDIAPGGNRAVLTLSDGSQIPLDSANNGVLAKQGNTSITKLSNGQLAYNESGSTGDKVLYNTMSTPSGGQYQLILPDGTGVWLNAASSIYYPTAFTGNERTVTITGEVYFEVAQNEKMPFRVKAGNTTVEVLGTHFNINAYKDEPSVNTTLLQGTVQINANQQKQVIKPGQQARVIASNHGIQVLDNVDLSQVMAWKKGFFSFNDADLPTVMRQLSRWYNVEVKYEGEIPQRLFTGEIGRDLTLSQVLKGLSKTRIRYKIENGNRIIIQP</sequence>
<dbReference type="Proteomes" id="UP000676386">
    <property type="component" value="Unassembled WGS sequence"/>
</dbReference>
<dbReference type="Gene3D" id="3.55.50.30">
    <property type="match status" value="1"/>
</dbReference>
<dbReference type="RefSeq" id="WP_211972724.1">
    <property type="nucleotide sequence ID" value="NZ_CBFHAM010000001.1"/>
</dbReference>
<dbReference type="EMBL" id="JAGTXB010000004">
    <property type="protein sequence ID" value="MBS0027618.1"/>
    <property type="molecule type" value="Genomic_DNA"/>
</dbReference>
<dbReference type="PANTHER" id="PTHR30273">
    <property type="entry name" value="PERIPLASMIC SIGNAL SENSOR AND SIGMA FACTOR ACTIVATOR FECR-RELATED"/>
    <property type="match status" value="1"/>
</dbReference>
<feature type="transmembrane region" description="Helical" evidence="1">
    <location>
        <begin position="98"/>
        <end position="116"/>
    </location>
</feature>
<dbReference type="Pfam" id="PF04773">
    <property type="entry name" value="FecR"/>
    <property type="match status" value="1"/>
</dbReference>